<feature type="region of interest" description="Disordered" evidence="1">
    <location>
        <begin position="218"/>
        <end position="239"/>
    </location>
</feature>
<dbReference type="AlphaFoldDB" id="A0A024GU92"/>
<comment type="caution">
    <text evidence="2">The sequence shown here is derived from an EMBL/GenBank/DDBJ whole genome shotgun (WGS) entry which is preliminary data.</text>
</comment>
<organism evidence="2 3">
    <name type="scientific">Albugo candida</name>
    <dbReference type="NCBI Taxonomy" id="65357"/>
    <lineage>
        <taxon>Eukaryota</taxon>
        <taxon>Sar</taxon>
        <taxon>Stramenopiles</taxon>
        <taxon>Oomycota</taxon>
        <taxon>Peronosporomycetes</taxon>
        <taxon>Albuginales</taxon>
        <taxon>Albuginaceae</taxon>
        <taxon>Albugo</taxon>
    </lineage>
</organism>
<proteinExistence type="predicted"/>
<dbReference type="InParanoid" id="A0A024GU92"/>
<protein>
    <recommendedName>
        <fullName evidence="4">PX domain-containing protein</fullName>
    </recommendedName>
</protein>
<keyword evidence="3" id="KW-1185">Reference proteome</keyword>
<evidence type="ECO:0000313" key="3">
    <source>
        <dbReference type="Proteomes" id="UP000053237"/>
    </source>
</evidence>
<dbReference type="OrthoDB" id="163036at2759"/>
<accession>A0A024GU92</accession>
<evidence type="ECO:0000313" key="2">
    <source>
        <dbReference type="EMBL" id="CCI50306.1"/>
    </source>
</evidence>
<dbReference type="GO" id="GO:0035091">
    <property type="term" value="F:phosphatidylinositol binding"/>
    <property type="evidence" value="ECO:0007669"/>
    <property type="project" value="InterPro"/>
</dbReference>
<dbReference type="InterPro" id="IPR036871">
    <property type="entry name" value="PX_dom_sf"/>
</dbReference>
<dbReference type="Gene3D" id="3.30.1520.10">
    <property type="entry name" value="Phox-like domain"/>
    <property type="match status" value="1"/>
</dbReference>
<dbReference type="EMBL" id="CAIX01000448">
    <property type="protein sequence ID" value="CCI50306.1"/>
    <property type="molecule type" value="Genomic_DNA"/>
</dbReference>
<evidence type="ECO:0008006" key="4">
    <source>
        <dbReference type="Google" id="ProtNLM"/>
    </source>
</evidence>
<gene>
    <name evidence="2" type="ORF">BN9_119730</name>
</gene>
<dbReference type="Proteomes" id="UP000053237">
    <property type="component" value="Unassembled WGS sequence"/>
</dbReference>
<dbReference type="SUPFAM" id="SSF64268">
    <property type="entry name" value="PX domain"/>
    <property type="match status" value="1"/>
</dbReference>
<sequence length="239" mass="28168">MTQLGTAVLNVSITSAVMVKPSTLYTIRAEYTECGRVWHTQRTFKEFQEFQGRLLGLLEAAECIRSETKSTVQSRKWVSFLMNSDFRRHQMLFTKSKKVVRQRLYALNQFLQSVLALLSYIRQKGHVATYFGMWFMVESFLGSRNTLTRTKSFRKVWWFQASSIKALVRPASMIAVDRVTARDDCDTNEHKLCRGWKDGYKKFLRSFLRNSTMERERTWNERHSPTLHNDKRPHSHPNE</sequence>
<reference evidence="2 3" key="1">
    <citation type="submission" date="2012-05" db="EMBL/GenBank/DDBJ databases">
        <title>Recombination and specialization in a pathogen metapopulation.</title>
        <authorList>
            <person name="Gardiner A."/>
            <person name="Kemen E."/>
            <person name="Schultz-Larsen T."/>
            <person name="MacLean D."/>
            <person name="Van Oosterhout C."/>
            <person name="Jones J.D.G."/>
        </authorList>
    </citation>
    <scope>NUCLEOTIDE SEQUENCE [LARGE SCALE GENOMIC DNA]</scope>
    <source>
        <strain evidence="2 3">Ac Nc2</strain>
    </source>
</reference>
<name>A0A024GU92_9STRA</name>
<evidence type="ECO:0000256" key="1">
    <source>
        <dbReference type="SAM" id="MobiDB-lite"/>
    </source>
</evidence>